<keyword evidence="3" id="KW-0132">Cell division</keyword>
<dbReference type="Proteomes" id="UP000199308">
    <property type="component" value="Unassembled WGS sequence"/>
</dbReference>
<sequence>MASGDKKALYISLGLHVTLLLVLIFGDLITPLKPKETPVVVPIQATIVDKAAIEKIYQEQRRKKQQEIDRKKRIEDEKKRKAEDARKKKGLERKQKLEQERKRKEAEKRKKAEAQRKKKEAAEKERKRKEEEQRKKVEEQKRQEELRKKREQERLRKEQEARERALEEEMMAEQLEQEMAERNQARNQQIVSEVDKYTALIRQTIQSRLITDKATMQGKTCKLALTLAPDGLVISVAPQGGAQVVCNAAVAAVKQAGRLPVSRDPAVFSKMRKISLIIAPEF</sequence>
<dbReference type="GO" id="GO:0051301">
    <property type="term" value="P:cell division"/>
    <property type="evidence" value="ECO:0007669"/>
    <property type="project" value="UniProtKB-KW"/>
</dbReference>
<dbReference type="GO" id="GO:0043213">
    <property type="term" value="P:bacteriocin transport"/>
    <property type="evidence" value="ECO:0007669"/>
    <property type="project" value="InterPro"/>
</dbReference>
<feature type="region of interest" description="Disordered" evidence="1">
    <location>
        <begin position="60"/>
        <end position="156"/>
    </location>
</feature>
<dbReference type="RefSeq" id="WP_093331210.1">
    <property type="nucleotide sequence ID" value="NZ_AP027363.1"/>
</dbReference>
<evidence type="ECO:0000256" key="1">
    <source>
        <dbReference type="SAM" id="MobiDB-lite"/>
    </source>
</evidence>
<dbReference type="GO" id="GO:0016020">
    <property type="term" value="C:membrane"/>
    <property type="evidence" value="ECO:0007669"/>
    <property type="project" value="InterPro"/>
</dbReference>
<keyword evidence="2" id="KW-0812">Transmembrane</keyword>
<dbReference type="NCBIfam" id="TIGR02794">
    <property type="entry name" value="tolA_full"/>
    <property type="match status" value="2"/>
</dbReference>
<proteinExistence type="predicted"/>
<dbReference type="InterPro" id="IPR014161">
    <property type="entry name" value="Tol-Pal_TolA"/>
</dbReference>
<keyword evidence="4" id="KW-1185">Reference proteome</keyword>
<keyword evidence="3" id="KW-0131">Cell cycle</keyword>
<evidence type="ECO:0000313" key="4">
    <source>
        <dbReference type="Proteomes" id="UP000199308"/>
    </source>
</evidence>
<gene>
    <name evidence="3" type="ORF">SAMN05660429_02566</name>
</gene>
<dbReference type="GO" id="GO:0019534">
    <property type="term" value="F:toxin transmembrane transporter activity"/>
    <property type="evidence" value="ECO:0007669"/>
    <property type="project" value="InterPro"/>
</dbReference>
<keyword evidence="2" id="KW-1133">Transmembrane helix</keyword>
<keyword evidence="2" id="KW-0472">Membrane</keyword>
<protein>
    <submittedName>
        <fullName evidence="3">Cell division and transport-associated protein TolA</fullName>
    </submittedName>
</protein>
<dbReference type="EMBL" id="FOHK01000013">
    <property type="protein sequence ID" value="SET74661.1"/>
    <property type="molecule type" value="Genomic_DNA"/>
</dbReference>
<dbReference type="Pfam" id="PF06519">
    <property type="entry name" value="TolA"/>
    <property type="match status" value="1"/>
</dbReference>
<evidence type="ECO:0000256" key="2">
    <source>
        <dbReference type="SAM" id="Phobius"/>
    </source>
</evidence>
<name>A0A1I0GU19_THASX</name>
<accession>A0A1I0GU19</accession>
<reference evidence="3 4" key="1">
    <citation type="submission" date="2016-10" db="EMBL/GenBank/DDBJ databases">
        <authorList>
            <person name="de Groot N.N."/>
        </authorList>
    </citation>
    <scope>NUCLEOTIDE SEQUENCE [LARGE SCALE GENOMIC DNA]</scope>
    <source>
        <strain evidence="3 4">DSM 19706</strain>
    </source>
</reference>
<dbReference type="AlphaFoldDB" id="A0A1I0GU19"/>
<dbReference type="OrthoDB" id="6194496at2"/>
<dbReference type="STRING" id="349064.SAMN05660429_02566"/>
<evidence type="ECO:0000313" key="3">
    <source>
        <dbReference type="EMBL" id="SET74661.1"/>
    </source>
</evidence>
<feature type="transmembrane region" description="Helical" evidence="2">
    <location>
        <begin position="9"/>
        <end position="29"/>
    </location>
</feature>
<organism evidence="3 4">
    <name type="scientific">Thalassotalea agarivorans</name>
    <name type="common">Thalassomonas agarivorans</name>
    <dbReference type="NCBI Taxonomy" id="349064"/>
    <lineage>
        <taxon>Bacteria</taxon>
        <taxon>Pseudomonadati</taxon>
        <taxon>Pseudomonadota</taxon>
        <taxon>Gammaproteobacteria</taxon>
        <taxon>Alteromonadales</taxon>
        <taxon>Colwelliaceae</taxon>
        <taxon>Thalassotalea</taxon>
    </lineage>
</organism>
<dbReference type="SUPFAM" id="SSF74653">
    <property type="entry name" value="TolA/TonB C-terminal domain"/>
    <property type="match status" value="1"/>
</dbReference>
<dbReference type="Gene3D" id="3.30.1150.10">
    <property type="match status" value="1"/>
</dbReference>